<proteinExistence type="predicted"/>
<evidence type="ECO:0000313" key="2">
    <source>
        <dbReference type="Proteomes" id="UP001189429"/>
    </source>
</evidence>
<sequence>MDHLLKKESAGTSGRAVKHRAVGSAGMDQDLKDLAVNAAKCVVGLDGSNRRMQGVIGQVAIVMEQHPNLEPISTGTKQYDDEKKAAASSEDIAALVPAHVRAWVQLVTCVKRDASVTCVKRDASVPNEKMSALIAYHSNAADLEVIREHVLTCHQKKVTNEIMAPIALKPGVEIKRGAPPRNPNIRKVV</sequence>
<dbReference type="EMBL" id="CAUYUJ010015148">
    <property type="protein sequence ID" value="CAK0850422.1"/>
    <property type="molecule type" value="Genomic_DNA"/>
</dbReference>
<feature type="non-terminal residue" evidence="1">
    <location>
        <position position="189"/>
    </location>
</feature>
<dbReference type="Proteomes" id="UP001189429">
    <property type="component" value="Unassembled WGS sequence"/>
</dbReference>
<keyword evidence="2" id="KW-1185">Reference proteome</keyword>
<name>A0ABN9TX07_9DINO</name>
<gene>
    <name evidence="1" type="ORF">PCOR1329_LOCUS42838</name>
</gene>
<protein>
    <submittedName>
        <fullName evidence="1">Uncharacterized protein</fullName>
    </submittedName>
</protein>
<reference evidence="1" key="1">
    <citation type="submission" date="2023-10" db="EMBL/GenBank/DDBJ databases">
        <authorList>
            <person name="Chen Y."/>
            <person name="Shah S."/>
            <person name="Dougan E. K."/>
            <person name="Thang M."/>
            <person name="Chan C."/>
        </authorList>
    </citation>
    <scope>NUCLEOTIDE SEQUENCE [LARGE SCALE GENOMIC DNA]</scope>
</reference>
<comment type="caution">
    <text evidence="1">The sequence shown here is derived from an EMBL/GenBank/DDBJ whole genome shotgun (WGS) entry which is preliminary data.</text>
</comment>
<organism evidence="1 2">
    <name type="scientific">Prorocentrum cordatum</name>
    <dbReference type="NCBI Taxonomy" id="2364126"/>
    <lineage>
        <taxon>Eukaryota</taxon>
        <taxon>Sar</taxon>
        <taxon>Alveolata</taxon>
        <taxon>Dinophyceae</taxon>
        <taxon>Prorocentrales</taxon>
        <taxon>Prorocentraceae</taxon>
        <taxon>Prorocentrum</taxon>
    </lineage>
</organism>
<accession>A0ABN9TX07</accession>
<evidence type="ECO:0000313" key="1">
    <source>
        <dbReference type="EMBL" id="CAK0850422.1"/>
    </source>
</evidence>